<gene>
    <name evidence="1" type="ORF">Asi02nite_33120</name>
</gene>
<name>A0ABQ4CR88_9ACTN</name>
<dbReference type="EMBL" id="BONE01000024">
    <property type="protein sequence ID" value="GIF73794.1"/>
    <property type="molecule type" value="Genomic_DNA"/>
</dbReference>
<protein>
    <recommendedName>
        <fullName evidence="3">GrpE protein</fullName>
    </recommendedName>
</protein>
<proteinExistence type="predicted"/>
<evidence type="ECO:0000313" key="2">
    <source>
        <dbReference type="Proteomes" id="UP000604117"/>
    </source>
</evidence>
<organism evidence="1 2">
    <name type="scientific">Asanoa siamensis</name>
    <dbReference type="NCBI Taxonomy" id="926357"/>
    <lineage>
        <taxon>Bacteria</taxon>
        <taxon>Bacillati</taxon>
        <taxon>Actinomycetota</taxon>
        <taxon>Actinomycetes</taxon>
        <taxon>Micromonosporales</taxon>
        <taxon>Micromonosporaceae</taxon>
        <taxon>Asanoa</taxon>
    </lineage>
</organism>
<keyword evidence="2" id="KW-1185">Reference proteome</keyword>
<dbReference type="RefSeq" id="WP_203713883.1">
    <property type="nucleotide sequence ID" value="NZ_BONE01000024.1"/>
</dbReference>
<evidence type="ECO:0008006" key="3">
    <source>
        <dbReference type="Google" id="ProtNLM"/>
    </source>
</evidence>
<comment type="caution">
    <text evidence="1">The sequence shown here is derived from an EMBL/GenBank/DDBJ whole genome shotgun (WGS) entry which is preliminary data.</text>
</comment>
<reference evidence="1 2" key="1">
    <citation type="submission" date="2021-01" db="EMBL/GenBank/DDBJ databases">
        <title>Whole genome shotgun sequence of Asanoa siamensis NBRC 107932.</title>
        <authorList>
            <person name="Komaki H."/>
            <person name="Tamura T."/>
        </authorList>
    </citation>
    <scope>NUCLEOTIDE SEQUENCE [LARGE SCALE GENOMIC DNA]</scope>
    <source>
        <strain evidence="1 2">NBRC 107932</strain>
    </source>
</reference>
<dbReference type="Proteomes" id="UP000604117">
    <property type="component" value="Unassembled WGS sequence"/>
</dbReference>
<evidence type="ECO:0000313" key="1">
    <source>
        <dbReference type="EMBL" id="GIF73794.1"/>
    </source>
</evidence>
<accession>A0ABQ4CR88</accession>
<sequence>MFGKRRDAITTRLAHIDALVDRMDRRMERIETVTLVREPAAAVAADAYEGLRKQIVTAVSARTSHLSQLAQWDVALRRGAGPDDLADLLDRWFEQAGLEKVTDPHHPDFARCFEFVDDADSGPVEVLEAAYVDQFTGRAVRLGRARHVARRPQHEGGKR</sequence>